<proteinExistence type="predicted"/>
<name>A0A7D3V8Z3_9VIRU</name>
<reference evidence="1 2" key="1">
    <citation type="submission" date="2020-04" db="EMBL/GenBank/DDBJ databases">
        <title>Advantages and limits of metagenomic assembly and binning of a giant virus.</title>
        <authorList>
            <person name="Schulz F."/>
            <person name="Andreani J."/>
            <person name="Francis R."/>
            <person name="Boudjemaa H."/>
            <person name="Bou Khalil J.Y."/>
            <person name="Lee J."/>
            <person name="La Scola B."/>
            <person name="Woyke T."/>
        </authorList>
    </citation>
    <scope>NUCLEOTIDE SEQUENCE [LARGE SCALE GENOMIC DNA]</scope>
    <source>
        <strain evidence="1 2">FV1/VV64</strain>
    </source>
</reference>
<gene>
    <name evidence="1" type="ORF">Fadolivirus_1_819</name>
</gene>
<organism evidence="1 2">
    <name type="scientific">Fadolivirus FV1/VV64</name>
    <dbReference type="NCBI Taxonomy" id="3070911"/>
    <lineage>
        <taxon>Viruses</taxon>
        <taxon>Varidnaviria</taxon>
        <taxon>Bamfordvirae</taxon>
        <taxon>Nucleocytoviricota</taxon>
        <taxon>Megaviricetes</taxon>
        <taxon>Imitervirales</taxon>
        <taxon>Mimiviridae</taxon>
        <taxon>Klosneuvirinae</taxon>
        <taxon>Fadolivirus</taxon>
        <taxon>Fadolivirus algeromassiliense</taxon>
    </lineage>
</organism>
<dbReference type="EMBL" id="MT418680">
    <property type="protein sequence ID" value="QKF94277.1"/>
    <property type="molecule type" value="Genomic_DNA"/>
</dbReference>
<protein>
    <submittedName>
        <fullName evidence="1">Uncharacterized protein</fullName>
    </submittedName>
</protein>
<evidence type="ECO:0000313" key="1">
    <source>
        <dbReference type="EMBL" id="QKF94277.1"/>
    </source>
</evidence>
<evidence type="ECO:0000313" key="2">
    <source>
        <dbReference type="Proteomes" id="UP001162001"/>
    </source>
</evidence>
<sequence>MEKPNTRQSSQNSPFWESAIPIESYPINGITVVGNKKVSNTCCFKSIVRGMLHNGAKFLEIDSKIVPLTYAAIFELAEFPDPGKMFDTVNPTHLESLERILAKIPLIQLHFFVGTEKDGVWFTTPEPHQIIGTGDCVIRILNKGNHFEFITSPDELFSPVILFEVELIQLQQLQQLHVETMEHHYEEHWIEVSHIGGETILSSGMVSGHHIELFVSEDTS</sequence>
<dbReference type="Proteomes" id="UP001162001">
    <property type="component" value="Segment"/>
</dbReference>
<keyword evidence="2" id="KW-1185">Reference proteome</keyword>
<accession>A0A7D3V8Z3</accession>